<dbReference type="OrthoDB" id="7585827at2"/>
<keyword evidence="1" id="KW-0472">Membrane</keyword>
<keyword evidence="3" id="KW-1185">Reference proteome</keyword>
<feature type="transmembrane region" description="Helical" evidence="1">
    <location>
        <begin position="62"/>
        <end position="87"/>
    </location>
</feature>
<keyword evidence="1" id="KW-1133">Transmembrane helix</keyword>
<sequence>MAKGAAEYPFAAECVMQAATHDFATFASEAELLLLYAMFCFALAGVAAIAERKRAKRKTADAVGFMPWIGIFFASAFIGAGLFVMGVKGVLAG</sequence>
<evidence type="ECO:0000256" key="1">
    <source>
        <dbReference type="SAM" id="Phobius"/>
    </source>
</evidence>
<name>A0A844ZD16_9SPHN</name>
<evidence type="ECO:0000313" key="2">
    <source>
        <dbReference type="EMBL" id="MXO84810.1"/>
    </source>
</evidence>
<dbReference type="EMBL" id="WTYW01000001">
    <property type="protein sequence ID" value="MXO84810.1"/>
    <property type="molecule type" value="Genomic_DNA"/>
</dbReference>
<comment type="caution">
    <text evidence="2">The sequence shown here is derived from an EMBL/GenBank/DDBJ whole genome shotgun (WGS) entry which is preliminary data.</text>
</comment>
<gene>
    <name evidence="2" type="ORF">GRI38_02020</name>
</gene>
<protein>
    <submittedName>
        <fullName evidence="2">Uncharacterized protein</fullName>
    </submittedName>
</protein>
<accession>A0A844ZD16</accession>
<keyword evidence="1" id="KW-0812">Transmembrane</keyword>
<organism evidence="2 3">
    <name type="scientific">Parapontixanthobacter aurantiacus</name>
    <dbReference type="NCBI Taxonomy" id="1463599"/>
    <lineage>
        <taxon>Bacteria</taxon>
        <taxon>Pseudomonadati</taxon>
        <taxon>Pseudomonadota</taxon>
        <taxon>Alphaproteobacteria</taxon>
        <taxon>Sphingomonadales</taxon>
        <taxon>Erythrobacteraceae</taxon>
        <taxon>Parapontixanthobacter</taxon>
    </lineage>
</organism>
<dbReference type="Proteomes" id="UP000433104">
    <property type="component" value="Unassembled WGS sequence"/>
</dbReference>
<evidence type="ECO:0000313" key="3">
    <source>
        <dbReference type="Proteomes" id="UP000433104"/>
    </source>
</evidence>
<feature type="transmembrane region" description="Helical" evidence="1">
    <location>
        <begin position="32"/>
        <end position="50"/>
    </location>
</feature>
<dbReference type="RefSeq" id="WP_160681319.1">
    <property type="nucleotide sequence ID" value="NZ_WTYW01000001.1"/>
</dbReference>
<proteinExistence type="predicted"/>
<reference evidence="2 3" key="1">
    <citation type="submission" date="2019-12" db="EMBL/GenBank/DDBJ databases">
        <title>Genomic-based taxomic classification of the family Erythrobacteraceae.</title>
        <authorList>
            <person name="Xu L."/>
        </authorList>
    </citation>
    <scope>NUCLEOTIDE SEQUENCE [LARGE SCALE GENOMIC DNA]</scope>
    <source>
        <strain evidence="2 3">MCCC 1A09962</strain>
    </source>
</reference>
<dbReference type="AlphaFoldDB" id="A0A844ZD16"/>